<evidence type="ECO:0000313" key="1">
    <source>
        <dbReference type="EMBL" id="KAF9687159.1"/>
    </source>
</evidence>
<proteinExistence type="predicted"/>
<protein>
    <submittedName>
        <fullName evidence="1">Uncharacterized protein</fullName>
    </submittedName>
</protein>
<sequence length="250" mass="27874">METKLNSVEDRTKTGSWFKPKKGSVFPRKKRSVKRMMFGYLVQSVSSPCSSCFFPPGPGAPPQANNEYSCSWKILSSSKGKTNSSAISDETQVQLSSLSANLNFVFKAPETRVHKNSESISEKCRGIELKSLSSSSSTKNTKPRLMIRQQAGPNMTVKLNSGEAAEAKTETEQVNRVTKKTEPWFNQKKGSVFPKKKRSVKSMMLGYIGRSIAPPNLVAEALLHLNQSSHRYTQNNSQTPRFLEMETKLN</sequence>
<name>A0A835N6H3_9ROSI</name>
<dbReference type="Proteomes" id="UP000657918">
    <property type="component" value="Unassembled WGS sequence"/>
</dbReference>
<reference evidence="1 2" key="1">
    <citation type="submission" date="2020-10" db="EMBL/GenBank/DDBJ databases">
        <title>Plant Genome Project.</title>
        <authorList>
            <person name="Zhang R.-G."/>
        </authorList>
    </citation>
    <scope>NUCLEOTIDE SEQUENCE [LARGE SCALE GENOMIC DNA]</scope>
    <source>
        <strain evidence="1">FAFU-HL-1</strain>
        <tissue evidence="1">Leaf</tissue>
    </source>
</reference>
<dbReference type="OrthoDB" id="1734593at2759"/>
<keyword evidence="2" id="KW-1185">Reference proteome</keyword>
<accession>A0A835N6H3</accession>
<evidence type="ECO:0000313" key="2">
    <source>
        <dbReference type="Proteomes" id="UP000657918"/>
    </source>
</evidence>
<organism evidence="1 2">
    <name type="scientific">Salix dunnii</name>
    <dbReference type="NCBI Taxonomy" id="1413687"/>
    <lineage>
        <taxon>Eukaryota</taxon>
        <taxon>Viridiplantae</taxon>
        <taxon>Streptophyta</taxon>
        <taxon>Embryophyta</taxon>
        <taxon>Tracheophyta</taxon>
        <taxon>Spermatophyta</taxon>
        <taxon>Magnoliopsida</taxon>
        <taxon>eudicotyledons</taxon>
        <taxon>Gunneridae</taxon>
        <taxon>Pentapetalae</taxon>
        <taxon>rosids</taxon>
        <taxon>fabids</taxon>
        <taxon>Malpighiales</taxon>
        <taxon>Salicaceae</taxon>
        <taxon>Saliceae</taxon>
        <taxon>Salix</taxon>
    </lineage>
</organism>
<dbReference type="AlphaFoldDB" id="A0A835N6H3"/>
<gene>
    <name evidence="1" type="ORF">SADUNF_Sadunf02G0064800</name>
</gene>
<dbReference type="EMBL" id="JADGMS010000002">
    <property type="protein sequence ID" value="KAF9687159.1"/>
    <property type="molecule type" value="Genomic_DNA"/>
</dbReference>
<comment type="caution">
    <text evidence="1">The sequence shown here is derived from an EMBL/GenBank/DDBJ whole genome shotgun (WGS) entry which is preliminary data.</text>
</comment>